<evidence type="ECO:0000313" key="1">
    <source>
        <dbReference type="EMBL" id="MBC5619652.1"/>
    </source>
</evidence>
<gene>
    <name evidence="1" type="ORF">H8S64_00915</name>
</gene>
<protein>
    <recommendedName>
        <fullName evidence="3">DUF3874 domain-containing protein</fullName>
    </recommendedName>
</protein>
<reference evidence="1 2" key="1">
    <citation type="submission" date="2020-08" db="EMBL/GenBank/DDBJ databases">
        <title>Genome public.</title>
        <authorList>
            <person name="Liu C."/>
            <person name="Sun Q."/>
        </authorList>
    </citation>
    <scope>NUCLEOTIDE SEQUENCE [LARGE SCALE GENOMIC DNA]</scope>
    <source>
        <strain evidence="1 2">NSJ-56</strain>
    </source>
</reference>
<accession>A0ABR7CVF4</accession>
<comment type="caution">
    <text evidence="1">The sequence shown here is derived from an EMBL/GenBank/DDBJ whole genome shotgun (WGS) entry which is preliminary data.</text>
</comment>
<name>A0ABR7CVF4_9BACT</name>
<evidence type="ECO:0000313" key="2">
    <source>
        <dbReference type="Proteomes" id="UP000646484"/>
    </source>
</evidence>
<dbReference type="Proteomes" id="UP000646484">
    <property type="component" value="Unassembled WGS sequence"/>
</dbReference>
<keyword evidence="2" id="KW-1185">Reference proteome</keyword>
<evidence type="ECO:0008006" key="3">
    <source>
        <dbReference type="Google" id="ProtNLM"/>
    </source>
</evidence>
<sequence length="64" mass="7003">MGMIPFKLRAALPAAYPAVRVQSYALKAMSDRGLTRTISANRRNVLPLAGEVIQVPKYPCLFAV</sequence>
<dbReference type="EMBL" id="JACOOH010000001">
    <property type="protein sequence ID" value="MBC5619652.1"/>
    <property type="molecule type" value="Genomic_DNA"/>
</dbReference>
<proteinExistence type="predicted"/>
<organism evidence="1 2">
    <name type="scientific">Butyricimonas hominis</name>
    <dbReference type="NCBI Taxonomy" id="2763032"/>
    <lineage>
        <taxon>Bacteria</taxon>
        <taxon>Pseudomonadati</taxon>
        <taxon>Bacteroidota</taxon>
        <taxon>Bacteroidia</taxon>
        <taxon>Bacteroidales</taxon>
        <taxon>Odoribacteraceae</taxon>
        <taxon>Butyricimonas</taxon>
    </lineage>
</organism>